<reference evidence="2" key="1">
    <citation type="journal article" date="2014" name="Front. Microbiol.">
        <title>High frequency of phylogenetically diverse reductive dehalogenase-homologous genes in deep subseafloor sedimentary metagenomes.</title>
        <authorList>
            <person name="Kawai M."/>
            <person name="Futagami T."/>
            <person name="Toyoda A."/>
            <person name="Takaki Y."/>
            <person name="Nishi S."/>
            <person name="Hori S."/>
            <person name="Arai W."/>
            <person name="Tsubouchi T."/>
            <person name="Morono Y."/>
            <person name="Uchiyama I."/>
            <person name="Ito T."/>
            <person name="Fujiyama A."/>
            <person name="Inagaki F."/>
            <person name="Takami H."/>
        </authorList>
    </citation>
    <scope>NUCLEOTIDE SEQUENCE</scope>
    <source>
        <strain evidence="2">Expedition CK06-06</strain>
    </source>
</reference>
<dbReference type="AlphaFoldDB" id="X0V0F0"/>
<comment type="caution">
    <text evidence="2">The sequence shown here is derived from an EMBL/GenBank/DDBJ whole genome shotgun (WGS) entry which is preliminary data.</text>
</comment>
<dbReference type="EMBL" id="BARS01019731">
    <property type="protein sequence ID" value="GAF94135.1"/>
    <property type="molecule type" value="Genomic_DNA"/>
</dbReference>
<name>X0V0F0_9ZZZZ</name>
<organism evidence="2">
    <name type="scientific">marine sediment metagenome</name>
    <dbReference type="NCBI Taxonomy" id="412755"/>
    <lineage>
        <taxon>unclassified sequences</taxon>
        <taxon>metagenomes</taxon>
        <taxon>ecological metagenomes</taxon>
    </lineage>
</organism>
<sequence length="130" mass="14970">MVKLLRDLWILTESGTTVYSRVIDPRINPQIFGALMSALNTFAEQLTEGGISNFELSSMRFSIIKRNHFLFVANSSSKIKVKKILKELQNISEKFFELYPAEMLKKWDSDIGLFDNFVTSIKNSLEDDKK</sequence>
<dbReference type="InterPro" id="IPR043972">
    <property type="entry name" value="FUZ/MON1/HPS1_longin_1"/>
</dbReference>
<dbReference type="GO" id="GO:0016192">
    <property type="term" value="P:vesicle-mediated transport"/>
    <property type="evidence" value="ECO:0007669"/>
    <property type="project" value="InterPro"/>
</dbReference>
<evidence type="ECO:0000259" key="1">
    <source>
        <dbReference type="Pfam" id="PF19036"/>
    </source>
</evidence>
<evidence type="ECO:0000313" key="2">
    <source>
        <dbReference type="EMBL" id="GAF94135.1"/>
    </source>
</evidence>
<dbReference type="Pfam" id="PF19036">
    <property type="entry name" value="Fuz_longin_1"/>
    <property type="match status" value="1"/>
</dbReference>
<protein>
    <recommendedName>
        <fullName evidence="1">FUZ/MON1/HPS1 first Longin domain-containing protein</fullName>
    </recommendedName>
</protein>
<gene>
    <name evidence="2" type="ORF">S01H1_31924</name>
</gene>
<feature type="domain" description="FUZ/MON1/HPS1 first Longin" evidence="1">
    <location>
        <begin position="8"/>
        <end position="93"/>
    </location>
</feature>
<accession>X0V0F0</accession>
<proteinExistence type="predicted"/>